<sequence length="239" mass="27771">MQLIDFFDHVYVINLPERKDRLEQMKRELIKMNIPLTSEKVEIFPAIKPESAESFPSIGARGCLLSHYHILKQAKERQCNRVLILEDDLAISKYFEENEARLLEELQQIDWALVYFGHFLDQDKNIKTEPMVSLKPWVKDIQTAHFYGVNGKILERLVNFFEEIQRRPAGHPDGGPMHVDGVLSTFRKQNPDLITIVVTPSMGLQRGSSSDITPKWFDRITPIQKIANTVRNFRNQLKN</sequence>
<reference evidence="3" key="1">
    <citation type="submission" date="2015-10" db="EMBL/GenBank/DDBJ databases">
        <authorList>
            <person name="Regsiter A."/>
            <person name="william w."/>
        </authorList>
    </citation>
    <scope>NUCLEOTIDE SEQUENCE [LARGE SCALE GENOMIC DNA]</scope>
</reference>
<evidence type="ECO:0000259" key="1">
    <source>
        <dbReference type="Pfam" id="PF01755"/>
    </source>
</evidence>
<dbReference type="OrthoDB" id="9816113at2"/>
<proteinExistence type="predicted"/>
<dbReference type="InterPro" id="IPR002654">
    <property type="entry name" value="Glyco_trans_25"/>
</dbReference>
<accession>A0A1J1LND5</accession>
<keyword evidence="2" id="KW-0808">Transferase</keyword>
<dbReference type="CDD" id="cd06532">
    <property type="entry name" value="Glyco_transf_25"/>
    <property type="match status" value="1"/>
</dbReference>
<name>A0A1J1LND5_9CYAN</name>
<keyword evidence="3" id="KW-1185">Reference proteome</keyword>
<dbReference type="Proteomes" id="UP000184315">
    <property type="component" value="Unassembled WGS sequence"/>
</dbReference>
<gene>
    <name evidence="2" type="ORF">PL9214510129</name>
</gene>
<dbReference type="AlphaFoldDB" id="A0A1J1LND5"/>
<dbReference type="STRING" id="671072.PL9214510129"/>
<protein>
    <submittedName>
        <fullName evidence="2">Glycosyl transferase, family 25</fullName>
    </submittedName>
</protein>
<dbReference type="GO" id="GO:0016740">
    <property type="term" value="F:transferase activity"/>
    <property type="evidence" value="ECO:0007669"/>
    <property type="project" value="UniProtKB-KW"/>
</dbReference>
<evidence type="ECO:0000313" key="2">
    <source>
        <dbReference type="EMBL" id="CUR33460.1"/>
    </source>
</evidence>
<dbReference type="RefSeq" id="WP_072720046.1">
    <property type="nucleotide sequence ID" value="NZ_LN889802.1"/>
</dbReference>
<evidence type="ECO:0000313" key="3">
    <source>
        <dbReference type="Proteomes" id="UP000184315"/>
    </source>
</evidence>
<dbReference type="EMBL" id="CZDF01000157">
    <property type="protein sequence ID" value="CUR33460.1"/>
    <property type="molecule type" value="Genomic_DNA"/>
</dbReference>
<organism evidence="2 3">
    <name type="scientific">Planktothrix tepida PCC 9214</name>
    <dbReference type="NCBI Taxonomy" id="671072"/>
    <lineage>
        <taxon>Bacteria</taxon>
        <taxon>Bacillati</taxon>
        <taxon>Cyanobacteriota</taxon>
        <taxon>Cyanophyceae</taxon>
        <taxon>Oscillatoriophycideae</taxon>
        <taxon>Oscillatoriales</taxon>
        <taxon>Microcoleaceae</taxon>
        <taxon>Planktothrix</taxon>
    </lineage>
</organism>
<feature type="domain" description="Glycosyl transferase family 25" evidence="1">
    <location>
        <begin position="8"/>
        <end position="124"/>
    </location>
</feature>
<dbReference type="Pfam" id="PF01755">
    <property type="entry name" value="Glyco_transf_25"/>
    <property type="match status" value="1"/>
</dbReference>